<protein>
    <submittedName>
        <fullName evidence="1">Uncharacterized protein</fullName>
    </submittedName>
</protein>
<sequence length="57" mass="6384">MRATKPLNRRGEEENWLPDKLASLQQRLKPIYNGIVASLRTCLQADQASLDEMSGGL</sequence>
<name>A0A512JKN7_9HYPH</name>
<dbReference type="Proteomes" id="UP000321750">
    <property type="component" value="Unassembled WGS sequence"/>
</dbReference>
<reference evidence="1 2" key="1">
    <citation type="submission" date="2019-07" db="EMBL/GenBank/DDBJ databases">
        <title>Whole genome shotgun sequence of Methylobacterium gnaphalii NBRC 107716.</title>
        <authorList>
            <person name="Hosoyama A."/>
            <person name="Uohara A."/>
            <person name="Ohji S."/>
            <person name="Ichikawa N."/>
        </authorList>
    </citation>
    <scope>NUCLEOTIDE SEQUENCE [LARGE SCALE GENOMIC DNA]</scope>
    <source>
        <strain evidence="1 2">NBRC 107716</strain>
    </source>
</reference>
<proteinExistence type="predicted"/>
<evidence type="ECO:0000313" key="2">
    <source>
        <dbReference type="Proteomes" id="UP000321750"/>
    </source>
</evidence>
<organism evidence="1 2">
    <name type="scientific">Methylobacterium gnaphalii</name>
    <dbReference type="NCBI Taxonomy" id="1010610"/>
    <lineage>
        <taxon>Bacteria</taxon>
        <taxon>Pseudomonadati</taxon>
        <taxon>Pseudomonadota</taxon>
        <taxon>Alphaproteobacteria</taxon>
        <taxon>Hyphomicrobiales</taxon>
        <taxon>Methylobacteriaceae</taxon>
        <taxon>Methylobacterium</taxon>
    </lineage>
</organism>
<comment type="caution">
    <text evidence="1">The sequence shown here is derived from an EMBL/GenBank/DDBJ whole genome shotgun (WGS) entry which is preliminary data.</text>
</comment>
<accession>A0A512JKN7</accession>
<evidence type="ECO:0000313" key="1">
    <source>
        <dbReference type="EMBL" id="GEP10528.1"/>
    </source>
</evidence>
<dbReference type="RefSeq" id="WP_170245955.1">
    <property type="nucleotide sequence ID" value="NZ_BJZV01000012.1"/>
</dbReference>
<gene>
    <name evidence="1" type="ORF">MGN01_23730</name>
</gene>
<dbReference type="AlphaFoldDB" id="A0A512JKN7"/>
<keyword evidence="2" id="KW-1185">Reference proteome</keyword>
<dbReference type="EMBL" id="BJZV01000012">
    <property type="protein sequence ID" value="GEP10528.1"/>
    <property type="molecule type" value="Genomic_DNA"/>
</dbReference>